<reference evidence="1 2" key="1">
    <citation type="journal article" date="2018" name="Sci. Rep.">
        <title>Genomic signatures of local adaptation to the degree of environmental predictability in rotifers.</title>
        <authorList>
            <person name="Franch-Gras L."/>
            <person name="Hahn C."/>
            <person name="Garcia-Roger E.M."/>
            <person name="Carmona M.J."/>
            <person name="Serra M."/>
            <person name="Gomez A."/>
        </authorList>
    </citation>
    <scope>NUCLEOTIDE SEQUENCE [LARGE SCALE GENOMIC DNA]</scope>
    <source>
        <strain evidence="1">HYR1</strain>
    </source>
</reference>
<dbReference type="Proteomes" id="UP000276133">
    <property type="component" value="Unassembled WGS sequence"/>
</dbReference>
<evidence type="ECO:0000313" key="2">
    <source>
        <dbReference type="Proteomes" id="UP000276133"/>
    </source>
</evidence>
<protein>
    <submittedName>
        <fullName evidence="1">Uncharacterized protein</fullName>
    </submittedName>
</protein>
<proteinExistence type="predicted"/>
<name>A0A3M7RV18_BRAPC</name>
<organism evidence="1 2">
    <name type="scientific">Brachionus plicatilis</name>
    <name type="common">Marine rotifer</name>
    <name type="synonym">Brachionus muelleri</name>
    <dbReference type="NCBI Taxonomy" id="10195"/>
    <lineage>
        <taxon>Eukaryota</taxon>
        <taxon>Metazoa</taxon>
        <taxon>Spiralia</taxon>
        <taxon>Gnathifera</taxon>
        <taxon>Rotifera</taxon>
        <taxon>Eurotatoria</taxon>
        <taxon>Monogononta</taxon>
        <taxon>Pseudotrocha</taxon>
        <taxon>Ploima</taxon>
        <taxon>Brachionidae</taxon>
        <taxon>Brachionus</taxon>
    </lineage>
</organism>
<gene>
    <name evidence="1" type="ORF">BpHYR1_034324</name>
</gene>
<evidence type="ECO:0000313" key="1">
    <source>
        <dbReference type="EMBL" id="RNA27332.1"/>
    </source>
</evidence>
<keyword evidence="2" id="KW-1185">Reference proteome</keyword>
<dbReference type="AlphaFoldDB" id="A0A3M7RV18"/>
<sequence>MVGKAKLFTGRKEKASTRDVSVKSVNNSLFQSNLFSSEKKNETRDFLERSWKMFQRLDYKYERKNWKMEEYNFIQQ</sequence>
<comment type="caution">
    <text evidence="1">The sequence shown here is derived from an EMBL/GenBank/DDBJ whole genome shotgun (WGS) entry which is preliminary data.</text>
</comment>
<accession>A0A3M7RV18</accession>
<dbReference type="EMBL" id="REGN01002563">
    <property type="protein sequence ID" value="RNA27332.1"/>
    <property type="molecule type" value="Genomic_DNA"/>
</dbReference>